<protein>
    <submittedName>
        <fullName evidence="1">STAS/SEC14 domain-containing protein</fullName>
    </submittedName>
</protein>
<keyword evidence="2" id="KW-1185">Reference proteome</keyword>
<reference evidence="2" key="1">
    <citation type="journal article" date="2019" name="Int. J. Syst. Evol. Microbiol.">
        <title>The Global Catalogue of Microorganisms (GCM) 10K type strain sequencing project: providing services to taxonomists for standard genome sequencing and annotation.</title>
        <authorList>
            <consortium name="The Broad Institute Genomics Platform"/>
            <consortium name="The Broad Institute Genome Sequencing Center for Infectious Disease"/>
            <person name="Wu L."/>
            <person name="Ma J."/>
        </authorList>
    </citation>
    <scope>NUCLEOTIDE SEQUENCE [LARGE SCALE GENOMIC DNA]</scope>
    <source>
        <strain evidence="2">KCTC 42730</strain>
    </source>
</reference>
<dbReference type="InterPro" id="IPR021866">
    <property type="entry name" value="SpoIIAA-like"/>
</dbReference>
<dbReference type="InterPro" id="IPR038396">
    <property type="entry name" value="SpoIIAA-like_sf"/>
</dbReference>
<sequence length="127" mass="14417">MQTHGLSIGVERLEQQIFVSLKAVGKLTHDDYQLMIPLLESALNQVERPHIDVLFDASEWQGWELQAAWDDFKFGLKHGKEFNKIAVVGAGVSSESWLATVASWFVSGEVRFFDTRLNALAWLDNRL</sequence>
<accession>A0ABV7CIQ0</accession>
<dbReference type="SUPFAM" id="SSF52091">
    <property type="entry name" value="SpoIIaa-like"/>
    <property type="match status" value="1"/>
</dbReference>
<evidence type="ECO:0000313" key="2">
    <source>
        <dbReference type="Proteomes" id="UP001595453"/>
    </source>
</evidence>
<organism evidence="1 2">
    <name type="scientific">Pseudoalteromonas fenneropenaei</name>
    <dbReference type="NCBI Taxonomy" id="1737459"/>
    <lineage>
        <taxon>Bacteria</taxon>
        <taxon>Pseudomonadati</taxon>
        <taxon>Pseudomonadota</taxon>
        <taxon>Gammaproteobacteria</taxon>
        <taxon>Alteromonadales</taxon>
        <taxon>Pseudoalteromonadaceae</taxon>
        <taxon>Pseudoalteromonas</taxon>
    </lineage>
</organism>
<dbReference type="InterPro" id="IPR036513">
    <property type="entry name" value="STAS_dom_sf"/>
</dbReference>
<proteinExistence type="predicted"/>
<dbReference type="Gene3D" id="3.40.50.10600">
    <property type="entry name" value="SpoIIaa-like domains"/>
    <property type="match status" value="1"/>
</dbReference>
<gene>
    <name evidence="1" type="ORF">ACFOEE_07880</name>
</gene>
<dbReference type="RefSeq" id="WP_377122914.1">
    <property type="nucleotide sequence ID" value="NZ_JBHRSD010000011.1"/>
</dbReference>
<name>A0ABV7CIQ0_9GAMM</name>
<evidence type="ECO:0000313" key="1">
    <source>
        <dbReference type="EMBL" id="MFC3032433.1"/>
    </source>
</evidence>
<dbReference type="Pfam" id="PF11964">
    <property type="entry name" value="SpoIIAA-like"/>
    <property type="match status" value="1"/>
</dbReference>
<dbReference type="Proteomes" id="UP001595453">
    <property type="component" value="Unassembled WGS sequence"/>
</dbReference>
<comment type="caution">
    <text evidence="1">The sequence shown here is derived from an EMBL/GenBank/DDBJ whole genome shotgun (WGS) entry which is preliminary data.</text>
</comment>
<dbReference type="EMBL" id="JBHRSD010000011">
    <property type="protein sequence ID" value="MFC3032433.1"/>
    <property type="molecule type" value="Genomic_DNA"/>
</dbReference>